<gene>
    <name evidence="6" type="primary">LOC110976105</name>
</gene>
<evidence type="ECO:0000256" key="3">
    <source>
        <dbReference type="SAM" id="MobiDB-lite"/>
    </source>
</evidence>
<dbReference type="PROSITE" id="PS01031">
    <property type="entry name" value="SHSP"/>
    <property type="match status" value="1"/>
</dbReference>
<dbReference type="OrthoDB" id="1431247at2759"/>
<dbReference type="Pfam" id="PF00011">
    <property type="entry name" value="HSP20"/>
    <property type="match status" value="1"/>
</dbReference>
<dbReference type="GeneID" id="110976105"/>
<evidence type="ECO:0000256" key="2">
    <source>
        <dbReference type="RuleBase" id="RU003616"/>
    </source>
</evidence>
<dbReference type="RefSeq" id="XP_022084806.1">
    <property type="nucleotide sequence ID" value="XM_022229114.1"/>
</dbReference>
<keyword evidence="5" id="KW-1185">Reference proteome</keyword>
<comment type="similarity">
    <text evidence="1 2">Belongs to the small heat shock protein (HSP20) family.</text>
</comment>
<feature type="compositionally biased region" description="Basic and acidic residues" evidence="3">
    <location>
        <begin position="118"/>
        <end position="132"/>
    </location>
</feature>
<sequence length="328" mass="36563">MAPSEKKKGSPLDCKSHRDRHHHHRHHHPPPLGHAPPLAGHPPHPGFLGPPGFAEDWDPHFPPHRHFPGGPAHHFRFEPGPYGPGRWPGDPRRHWWDGSSDDEEATGAPWWWADEGDCPERRHPPRPGDRRGRGGFWHRGLGLGFGRRMWGPPGGFGRGGFGPAVGFGRGPLPHGFDLISHLPAHPWDGDSDSTSSEDEAESDFEATFHLGQYKKKNISVRLAGRHLLVEAKARERQGSRGRKGSCRRYFAEQRILPKTADWCRMTASLSLDGLLTIRAPPRAGEANENAGNCDRIVQVRDERSADAELEEQMNSDGDAHDQDSARDE</sequence>
<evidence type="ECO:0000256" key="1">
    <source>
        <dbReference type="PROSITE-ProRule" id="PRU00285"/>
    </source>
</evidence>
<evidence type="ECO:0000313" key="5">
    <source>
        <dbReference type="Proteomes" id="UP000694845"/>
    </source>
</evidence>
<evidence type="ECO:0000259" key="4">
    <source>
        <dbReference type="PROSITE" id="PS01031"/>
    </source>
</evidence>
<accession>A0A8B7XYF4</accession>
<dbReference type="KEGG" id="aplc:110976105"/>
<dbReference type="Proteomes" id="UP000694845">
    <property type="component" value="Unplaced"/>
</dbReference>
<feature type="region of interest" description="Disordered" evidence="3">
    <location>
        <begin position="1"/>
        <end position="65"/>
    </location>
</feature>
<organism evidence="5 6">
    <name type="scientific">Acanthaster planci</name>
    <name type="common">Crown-of-thorns starfish</name>
    <dbReference type="NCBI Taxonomy" id="133434"/>
    <lineage>
        <taxon>Eukaryota</taxon>
        <taxon>Metazoa</taxon>
        <taxon>Echinodermata</taxon>
        <taxon>Eleutherozoa</taxon>
        <taxon>Asterozoa</taxon>
        <taxon>Asteroidea</taxon>
        <taxon>Valvatacea</taxon>
        <taxon>Valvatida</taxon>
        <taxon>Acanthasteridae</taxon>
        <taxon>Acanthaster</taxon>
    </lineage>
</organism>
<feature type="compositionally biased region" description="Pro residues" evidence="3">
    <location>
        <begin position="30"/>
        <end position="45"/>
    </location>
</feature>
<dbReference type="CDD" id="cd06526">
    <property type="entry name" value="metazoan_ACD"/>
    <property type="match status" value="1"/>
</dbReference>
<dbReference type="InterPro" id="IPR001436">
    <property type="entry name" value="Alpha-crystallin/sHSP_animal"/>
</dbReference>
<dbReference type="Gene3D" id="2.60.40.790">
    <property type="match status" value="1"/>
</dbReference>
<dbReference type="GO" id="GO:0051082">
    <property type="term" value="F:unfolded protein binding"/>
    <property type="evidence" value="ECO:0007669"/>
    <property type="project" value="TreeGrafter"/>
</dbReference>
<feature type="compositionally biased region" description="Basic and acidic residues" evidence="3">
    <location>
        <begin position="1"/>
        <end position="16"/>
    </location>
</feature>
<feature type="compositionally biased region" description="Basic and acidic residues" evidence="3">
    <location>
        <begin position="317"/>
        <end position="328"/>
    </location>
</feature>
<reference evidence="6" key="1">
    <citation type="submission" date="2025-08" db="UniProtKB">
        <authorList>
            <consortium name="RefSeq"/>
        </authorList>
    </citation>
    <scope>IDENTIFICATION</scope>
</reference>
<evidence type="ECO:0000313" key="6">
    <source>
        <dbReference type="RefSeq" id="XP_022084806.1"/>
    </source>
</evidence>
<dbReference type="OMA" id="EDAGICE"/>
<dbReference type="PANTHER" id="PTHR45640:SF26">
    <property type="entry name" value="RE23625P"/>
    <property type="match status" value="1"/>
</dbReference>
<dbReference type="GO" id="GO:0042026">
    <property type="term" value="P:protein refolding"/>
    <property type="evidence" value="ECO:0007669"/>
    <property type="project" value="TreeGrafter"/>
</dbReference>
<protein>
    <submittedName>
        <fullName evidence="6">Uncharacterized protein LOC110976105</fullName>
    </submittedName>
</protein>
<feature type="region of interest" description="Disordered" evidence="3">
    <location>
        <begin position="93"/>
        <end position="134"/>
    </location>
</feature>
<dbReference type="AlphaFoldDB" id="A0A8B7XYF4"/>
<proteinExistence type="inferred from homology"/>
<name>A0A8B7XYF4_ACAPL</name>
<feature type="compositionally biased region" description="Basic residues" evidence="3">
    <location>
        <begin position="17"/>
        <end position="29"/>
    </location>
</feature>
<feature type="region of interest" description="Disordered" evidence="3">
    <location>
        <begin position="301"/>
        <end position="328"/>
    </location>
</feature>
<feature type="domain" description="SHSP" evidence="4">
    <location>
        <begin position="186"/>
        <end position="302"/>
    </location>
</feature>
<dbReference type="GO" id="GO:0005634">
    <property type="term" value="C:nucleus"/>
    <property type="evidence" value="ECO:0007669"/>
    <property type="project" value="TreeGrafter"/>
</dbReference>
<dbReference type="GO" id="GO:0009408">
    <property type="term" value="P:response to heat"/>
    <property type="evidence" value="ECO:0007669"/>
    <property type="project" value="TreeGrafter"/>
</dbReference>
<dbReference type="PANTHER" id="PTHR45640">
    <property type="entry name" value="HEAT SHOCK PROTEIN HSP-12.2-RELATED"/>
    <property type="match status" value="1"/>
</dbReference>
<dbReference type="InterPro" id="IPR008978">
    <property type="entry name" value="HSP20-like_chaperone"/>
</dbReference>
<dbReference type="InterPro" id="IPR002068">
    <property type="entry name" value="A-crystallin/Hsp20_dom"/>
</dbReference>
<dbReference type="GO" id="GO:0005737">
    <property type="term" value="C:cytoplasm"/>
    <property type="evidence" value="ECO:0007669"/>
    <property type="project" value="TreeGrafter"/>
</dbReference>
<dbReference type="SUPFAM" id="SSF49764">
    <property type="entry name" value="HSP20-like chaperones"/>
    <property type="match status" value="1"/>
</dbReference>